<evidence type="ECO:0000256" key="3">
    <source>
        <dbReference type="ARBA" id="ARBA00022989"/>
    </source>
</evidence>
<evidence type="ECO:0000256" key="5">
    <source>
        <dbReference type="ARBA" id="ARBA00023180"/>
    </source>
</evidence>
<name>A0A182UG81_9DIPT</name>
<dbReference type="GO" id="GO:0016020">
    <property type="term" value="C:membrane"/>
    <property type="evidence" value="ECO:0007669"/>
    <property type="project" value="UniProtKB-SubCell"/>
</dbReference>
<dbReference type="EnsemblMetazoa" id="AMEC019846-RA">
    <property type="protein sequence ID" value="AMEC019846-PA"/>
    <property type="gene ID" value="AMEC019846"/>
</dbReference>
<reference evidence="9" key="2">
    <citation type="submission" date="2020-05" db="UniProtKB">
        <authorList>
            <consortium name="EnsemblMetazoa"/>
        </authorList>
    </citation>
    <scope>IDENTIFICATION</scope>
    <source>
        <strain evidence="9">CM1001059</strain>
    </source>
</reference>
<feature type="compositionally biased region" description="Basic and acidic residues" evidence="6">
    <location>
        <begin position="1"/>
        <end position="13"/>
    </location>
</feature>
<protein>
    <recommendedName>
        <fullName evidence="8">Receptor ligand binding region domain-containing protein</fullName>
    </recommendedName>
</protein>
<keyword evidence="3 7" id="KW-1133">Transmembrane helix</keyword>
<feature type="transmembrane region" description="Helical" evidence="7">
    <location>
        <begin position="39"/>
        <end position="65"/>
    </location>
</feature>
<evidence type="ECO:0000256" key="6">
    <source>
        <dbReference type="SAM" id="MobiDB-lite"/>
    </source>
</evidence>
<sequence length="383" mass="42839">MKSCGRDPTERTKALQANSANSSGGRVGAPLVGGVQCSAFVVIVGLVLGGLVALAGADVFTVGYLTGSQRRPGDRVYARPAMTEVNDRYFSQHGHELRFEVAETYGEEVTSIRKTADLWTRDVIAYLGPQETCVHEGRMAAAFNLPMISYFCTHNETSNKKHFPTFARTRPPDLQISKSVVSLLLAYNWTQVSFLYRASDNGELDAVAETLKTTLRTASIRIRSVGTWTDIYHHGYSSNPFERLVEDTYEDTRIYLVLGYHYEHIGLLVSLRRRGLLDRGDYFVVGVDIDQYDAALPTKYMHGLLQTTPDPDAVEAFRHYLGIVPSAPVRFEEFAVKVSWRIAIGLAYRAGSVLLYDGHDGYREICLLPLLPFFFARVIVNYK</sequence>
<evidence type="ECO:0000313" key="10">
    <source>
        <dbReference type="Proteomes" id="UP000075902"/>
    </source>
</evidence>
<dbReference type="SUPFAM" id="SSF53822">
    <property type="entry name" value="Periplasmic binding protein-like I"/>
    <property type="match status" value="1"/>
</dbReference>
<evidence type="ECO:0000256" key="4">
    <source>
        <dbReference type="ARBA" id="ARBA00023136"/>
    </source>
</evidence>
<feature type="domain" description="Receptor ligand binding region" evidence="8">
    <location>
        <begin position="81"/>
        <end position="297"/>
    </location>
</feature>
<dbReference type="InterPro" id="IPR028082">
    <property type="entry name" value="Peripla_BP_I"/>
</dbReference>
<dbReference type="AlphaFoldDB" id="A0A182UG81"/>
<dbReference type="InterPro" id="IPR050726">
    <property type="entry name" value="mGluR"/>
</dbReference>
<keyword evidence="4 7" id="KW-0472">Membrane</keyword>
<accession>A0A182UG81</accession>
<keyword evidence="2 7" id="KW-0812">Transmembrane</keyword>
<evidence type="ECO:0000259" key="8">
    <source>
        <dbReference type="Pfam" id="PF01094"/>
    </source>
</evidence>
<organism evidence="9 10">
    <name type="scientific">Anopheles melas</name>
    <dbReference type="NCBI Taxonomy" id="34690"/>
    <lineage>
        <taxon>Eukaryota</taxon>
        <taxon>Metazoa</taxon>
        <taxon>Ecdysozoa</taxon>
        <taxon>Arthropoda</taxon>
        <taxon>Hexapoda</taxon>
        <taxon>Insecta</taxon>
        <taxon>Pterygota</taxon>
        <taxon>Neoptera</taxon>
        <taxon>Endopterygota</taxon>
        <taxon>Diptera</taxon>
        <taxon>Nematocera</taxon>
        <taxon>Culicoidea</taxon>
        <taxon>Culicidae</taxon>
        <taxon>Anophelinae</taxon>
        <taxon>Anopheles</taxon>
    </lineage>
</organism>
<dbReference type="STRING" id="34690.A0A182UG81"/>
<reference evidence="10" key="1">
    <citation type="submission" date="2014-01" db="EMBL/GenBank/DDBJ databases">
        <title>The Genome Sequence of Anopheles melas CM1001059_A (V2).</title>
        <authorList>
            <consortium name="The Broad Institute Genomics Platform"/>
            <person name="Neafsey D.E."/>
            <person name="Besansky N."/>
            <person name="Howell P."/>
            <person name="Walton C."/>
            <person name="Young S.K."/>
            <person name="Zeng Q."/>
            <person name="Gargeya S."/>
            <person name="Fitzgerald M."/>
            <person name="Haas B."/>
            <person name="Abouelleil A."/>
            <person name="Allen A.W."/>
            <person name="Alvarado L."/>
            <person name="Arachchi H.M."/>
            <person name="Berlin A.M."/>
            <person name="Chapman S.B."/>
            <person name="Gainer-Dewar J."/>
            <person name="Goldberg J."/>
            <person name="Griggs A."/>
            <person name="Gujja S."/>
            <person name="Hansen M."/>
            <person name="Howarth C."/>
            <person name="Imamovic A."/>
            <person name="Ireland A."/>
            <person name="Larimer J."/>
            <person name="McCowan C."/>
            <person name="Murphy C."/>
            <person name="Pearson M."/>
            <person name="Poon T.W."/>
            <person name="Priest M."/>
            <person name="Roberts A."/>
            <person name="Saif S."/>
            <person name="Shea T."/>
            <person name="Sisk P."/>
            <person name="Sykes S."/>
            <person name="Wortman J."/>
            <person name="Nusbaum C."/>
            <person name="Birren B."/>
        </authorList>
    </citation>
    <scope>NUCLEOTIDE SEQUENCE [LARGE SCALE GENOMIC DNA]</scope>
    <source>
        <strain evidence="10">CM1001059</strain>
    </source>
</reference>
<dbReference type="VEuPathDB" id="VectorBase:AMEC019846"/>
<keyword evidence="5" id="KW-0325">Glycoprotein</keyword>
<dbReference type="InterPro" id="IPR001828">
    <property type="entry name" value="ANF_lig-bd_rcpt"/>
</dbReference>
<feature type="region of interest" description="Disordered" evidence="6">
    <location>
        <begin position="1"/>
        <end position="25"/>
    </location>
</feature>
<evidence type="ECO:0000313" key="9">
    <source>
        <dbReference type="EnsemblMetazoa" id="AMEC019846-PA"/>
    </source>
</evidence>
<keyword evidence="10" id="KW-1185">Reference proteome</keyword>
<dbReference type="PANTHER" id="PTHR24060">
    <property type="entry name" value="METABOTROPIC GLUTAMATE RECEPTOR"/>
    <property type="match status" value="1"/>
</dbReference>
<dbReference type="Proteomes" id="UP000075902">
    <property type="component" value="Unassembled WGS sequence"/>
</dbReference>
<dbReference type="FunFam" id="3.40.50.2300:FF:000265">
    <property type="entry name" value="Guanylate cyclase"/>
    <property type="match status" value="1"/>
</dbReference>
<dbReference type="Gene3D" id="3.40.50.2300">
    <property type="match status" value="2"/>
</dbReference>
<feature type="compositionally biased region" description="Polar residues" evidence="6">
    <location>
        <begin position="15"/>
        <end position="24"/>
    </location>
</feature>
<evidence type="ECO:0000256" key="7">
    <source>
        <dbReference type="SAM" id="Phobius"/>
    </source>
</evidence>
<dbReference type="Pfam" id="PF01094">
    <property type="entry name" value="ANF_receptor"/>
    <property type="match status" value="1"/>
</dbReference>
<comment type="subcellular location">
    <subcellularLocation>
        <location evidence="1">Membrane</location>
    </subcellularLocation>
</comment>
<evidence type="ECO:0000256" key="1">
    <source>
        <dbReference type="ARBA" id="ARBA00004370"/>
    </source>
</evidence>
<evidence type="ECO:0000256" key="2">
    <source>
        <dbReference type="ARBA" id="ARBA00022692"/>
    </source>
</evidence>
<proteinExistence type="predicted"/>